<reference evidence="2 3" key="1">
    <citation type="submission" date="2020-04" db="EMBL/GenBank/DDBJ databases">
        <title>MicrobeNet Type strains.</title>
        <authorList>
            <person name="Nicholson A.C."/>
        </authorList>
    </citation>
    <scope>NUCLEOTIDE SEQUENCE [LARGE SCALE GENOMIC DNA]</scope>
    <source>
        <strain evidence="2 3">DSM 44960</strain>
    </source>
</reference>
<protein>
    <submittedName>
        <fullName evidence="2">DUF3558 family protein</fullName>
    </submittedName>
</protein>
<dbReference type="EMBL" id="JAAXOM010000002">
    <property type="protein sequence ID" value="NKX87591.1"/>
    <property type="molecule type" value="Genomic_DNA"/>
</dbReference>
<organism evidence="2 3">
    <name type="scientific">Nocardia coubleae</name>
    <dbReference type="NCBI Taxonomy" id="356147"/>
    <lineage>
        <taxon>Bacteria</taxon>
        <taxon>Bacillati</taxon>
        <taxon>Actinomycetota</taxon>
        <taxon>Actinomycetes</taxon>
        <taxon>Mycobacteriales</taxon>
        <taxon>Nocardiaceae</taxon>
        <taxon>Nocardia</taxon>
    </lineage>
</organism>
<evidence type="ECO:0000256" key="1">
    <source>
        <dbReference type="SAM" id="SignalP"/>
    </source>
</evidence>
<evidence type="ECO:0000313" key="3">
    <source>
        <dbReference type="Proteomes" id="UP000572007"/>
    </source>
</evidence>
<dbReference type="AlphaFoldDB" id="A0A846W362"/>
<dbReference type="Pfam" id="PF12079">
    <property type="entry name" value="DUF3558"/>
    <property type="match status" value="1"/>
</dbReference>
<evidence type="ECO:0000313" key="2">
    <source>
        <dbReference type="EMBL" id="NKX87591.1"/>
    </source>
</evidence>
<keyword evidence="3" id="KW-1185">Reference proteome</keyword>
<gene>
    <name evidence="2" type="ORF">HGA10_09745</name>
</gene>
<name>A0A846W362_9NOCA</name>
<proteinExistence type="predicted"/>
<dbReference type="PROSITE" id="PS51257">
    <property type="entry name" value="PROKAR_LIPOPROTEIN"/>
    <property type="match status" value="1"/>
</dbReference>
<dbReference type="RefSeq" id="WP_084457399.1">
    <property type="nucleotide sequence ID" value="NZ_JAAXOM010000002.1"/>
</dbReference>
<feature type="chain" id="PRO_5032697396" evidence="1">
    <location>
        <begin position="22"/>
        <end position="174"/>
    </location>
</feature>
<sequence length="174" mass="18236">MKRAGIALVLAGLAVVGAAGCEEGKSTSSGTTTTAKPVLWNPCTEIPDALLTEVGVDPATEEKGVAGVPQSGWEICGWEGPNYSLTVYTTSKKVEEFEQKPGNVDFRDVTIAGRSGREFRVAGASKHLDCDVVFPSSQGVVQLQVLGSPLIDDLEDPCTTLATVGEVLVPTFPK</sequence>
<accession>A0A846W362</accession>
<feature type="signal peptide" evidence="1">
    <location>
        <begin position="1"/>
        <end position="21"/>
    </location>
</feature>
<dbReference type="Proteomes" id="UP000572007">
    <property type="component" value="Unassembled WGS sequence"/>
</dbReference>
<dbReference type="InterPro" id="IPR024520">
    <property type="entry name" value="DUF3558"/>
</dbReference>
<comment type="caution">
    <text evidence="2">The sequence shown here is derived from an EMBL/GenBank/DDBJ whole genome shotgun (WGS) entry which is preliminary data.</text>
</comment>
<keyword evidence="1" id="KW-0732">Signal</keyword>